<dbReference type="EMBL" id="UFQT01002962">
    <property type="protein sequence ID" value="SSX34360.1"/>
    <property type="molecule type" value="Genomic_DNA"/>
</dbReference>
<proteinExistence type="predicted"/>
<dbReference type="EMBL" id="UFQS01002962">
    <property type="protein sequence ID" value="SSX14973.1"/>
    <property type="molecule type" value="Genomic_DNA"/>
</dbReference>
<organism evidence="2">
    <name type="scientific">Culicoides sonorensis</name>
    <name type="common">Biting midge</name>
    <dbReference type="NCBI Taxonomy" id="179676"/>
    <lineage>
        <taxon>Eukaryota</taxon>
        <taxon>Metazoa</taxon>
        <taxon>Ecdysozoa</taxon>
        <taxon>Arthropoda</taxon>
        <taxon>Hexapoda</taxon>
        <taxon>Insecta</taxon>
        <taxon>Pterygota</taxon>
        <taxon>Neoptera</taxon>
        <taxon>Endopterygota</taxon>
        <taxon>Diptera</taxon>
        <taxon>Nematocera</taxon>
        <taxon>Chironomoidea</taxon>
        <taxon>Ceratopogonidae</taxon>
        <taxon>Ceratopogoninae</taxon>
        <taxon>Culicoides</taxon>
        <taxon>Monoculicoides</taxon>
    </lineage>
</organism>
<evidence type="ECO:0000313" key="1">
    <source>
        <dbReference type="EMBL" id="SSX14973.1"/>
    </source>
</evidence>
<dbReference type="VEuPathDB" id="VectorBase:CSON007869"/>
<evidence type="ECO:0000313" key="2">
    <source>
        <dbReference type="EMBL" id="SSX34360.1"/>
    </source>
</evidence>
<gene>
    <name evidence="2" type="primary">CSON007869</name>
</gene>
<sequence length="60" mass="6686">MTMSKSSAITTQFQCNVTSNDRTGWSAHPEIGRGTYVIKRHRIVNSGSVLRSAHQSDCYN</sequence>
<accession>A0A336MW66</accession>
<name>A0A336MW66_CULSO</name>
<protein>
    <submittedName>
        <fullName evidence="2">CSON007869 protein</fullName>
    </submittedName>
</protein>
<reference evidence="1" key="1">
    <citation type="submission" date="2018-04" db="EMBL/GenBank/DDBJ databases">
        <authorList>
            <person name="Go L.Y."/>
            <person name="Mitchell J.A."/>
        </authorList>
    </citation>
    <scope>NUCLEOTIDE SEQUENCE</scope>
    <source>
        <tissue evidence="1">Whole organism</tissue>
    </source>
</reference>
<reference evidence="2" key="2">
    <citation type="submission" date="2018-07" db="EMBL/GenBank/DDBJ databases">
        <authorList>
            <person name="Quirk P.G."/>
            <person name="Krulwich T.A."/>
        </authorList>
    </citation>
    <scope>NUCLEOTIDE SEQUENCE</scope>
</reference>
<dbReference type="AlphaFoldDB" id="A0A336MW66"/>